<organism evidence="2 3">
    <name type="scientific">Legionella taurinensis</name>
    <dbReference type="NCBI Taxonomy" id="70611"/>
    <lineage>
        <taxon>Bacteria</taxon>
        <taxon>Pseudomonadati</taxon>
        <taxon>Pseudomonadota</taxon>
        <taxon>Gammaproteobacteria</taxon>
        <taxon>Legionellales</taxon>
        <taxon>Legionellaceae</taxon>
        <taxon>Legionella</taxon>
    </lineage>
</organism>
<evidence type="ECO:0000313" key="2">
    <source>
        <dbReference type="EMBL" id="TID44855.1"/>
    </source>
</evidence>
<proteinExistence type="predicted"/>
<sequence>METVIPMGTPLNRRDKRMGMDRISPMAYPHTSTTMAMLRSFFHRHPLSFNRLCISTIIIMVIPIPIPIRMVTEAVNAVASFLVTALGMSFTIGDKLFC</sequence>
<feature type="transmembrane region" description="Helical" evidence="1">
    <location>
        <begin position="74"/>
        <end position="93"/>
    </location>
</feature>
<evidence type="ECO:0000256" key="1">
    <source>
        <dbReference type="SAM" id="Phobius"/>
    </source>
</evidence>
<keyword evidence="1" id="KW-1133">Transmembrane helix</keyword>
<dbReference type="AlphaFoldDB" id="A0AB38N609"/>
<dbReference type="Proteomes" id="UP000306421">
    <property type="component" value="Unassembled WGS sequence"/>
</dbReference>
<accession>A0AB38N609</accession>
<evidence type="ECO:0000313" key="3">
    <source>
        <dbReference type="Proteomes" id="UP000306421"/>
    </source>
</evidence>
<keyword evidence="1" id="KW-0812">Transmembrane</keyword>
<keyword evidence="1" id="KW-0472">Membrane</keyword>
<reference evidence="2 3" key="1">
    <citation type="submission" date="2018-04" db="EMBL/GenBank/DDBJ databases">
        <title>Whole genome sequence comparison of clinical and drinking water Legionella pneumophila isolates.</title>
        <authorList>
            <person name="Garner E."/>
        </authorList>
    </citation>
    <scope>NUCLEOTIDE SEQUENCE [LARGE SCALE GENOMIC DNA]</scope>
    <source>
        <strain evidence="2 3">WH02</strain>
    </source>
</reference>
<name>A0AB38N609_9GAMM</name>
<gene>
    <name evidence="2" type="ORF">DIZ81_04995</name>
</gene>
<comment type="caution">
    <text evidence="2">The sequence shown here is derived from an EMBL/GenBank/DDBJ whole genome shotgun (WGS) entry which is preliminary data.</text>
</comment>
<feature type="transmembrane region" description="Helical" evidence="1">
    <location>
        <begin position="49"/>
        <end position="68"/>
    </location>
</feature>
<dbReference type="RefSeq" id="WP_108291933.1">
    <property type="nucleotide sequence ID" value="NZ_JAWVLH010000003.1"/>
</dbReference>
<dbReference type="EMBL" id="QFGG01000003">
    <property type="protein sequence ID" value="TID44855.1"/>
    <property type="molecule type" value="Genomic_DNA"/>
</dbReference>
<protein>
    <submittedName>
        <fullName evidence="2">Uncharacterized protein</fullName>
    </submittedName>
</protein>